<dbReference type="InterPro" id="IPR029058">
    <property type="entry name" value="AB_hydrolase_fold"/>
</dbReference>
<feature type="active site" description="Charge relay system" evidence="6">
    <location>
        <position position="271"/>
    </location>
</feature>
<dbReference type="AlphaFoldDB" id="A0A1D8PU04"/>
<comment type="subcellular location">
    <subcellularLocation>
        <location evidence="7">Cytoplasm</location>
    </subcellularLocation>
</comment>
<dbReference type="PANTHER" id="PTHR10061:SF0">
    <property type="entry name" value="S-FORMYLGLUTATHIONE HYDROLASE"/>
    <property type="match status" value="1"/>
</dbReference>
<keyword evidence="7" id="KW-0963">Cytoplasm</keyword>
<reference evidence="9 10" key="2">
    <citation type="journal article" date="2007" name="Genome Biol.">
        <title>Assembly of the Candida albicans genome into sixteen supercontigs aligned on the eight chromosomes.</title>
        <authorList>
            <person name="van het Hoog M."/>
            <person name="Rast T.J."/>
            <person name="Martchenko M."/>
            <person name="Grindle S."/>
            <person name="Dignard D."/>
            <person name="Hogues H."/>
            <person name="Cuomo C."/>
            <person name="Berriman M."/>
            <person name="Scherer S."/>
            <person name="Magee B.B."/>
            <person name="Whiteway M."/>
            <person name="Chibana H."/>
            <person name="Nantel A."/>
            <person name="Magee P.T."/>
        </authorList>
    </citation>
    <scope>GENOME REANNOTATION</scope>
    <source>
        <strain evidence="10">SC5314 / ATCC MYA-2876</strain>
    </source>
</reference>
<evidence type="ECO:0000256" key="5">
    <source>
        <dbReference type="ARBA" id="ARBA00022801"/>
    </source>
</evidence>
<reference evidence="9 10" key="3">
    <citation type="journal article" date="2013" name="Genome Biol.">
        <title>Assembly of a phased diploid Candida albicans genome facilitates allele-specific measurements and provides a simple model for repeat and indel structure.</title>
        <authorList>
            <person name="Muzzey D."/>
            <person name="Schwartz K."/>
            <person name="Weissman J.S."/>
            <person name="Sherlock G."/>
        </authorList>
    </citation>
    <scope>NUCLEOTIDE SEQUENCE [LARGE SCALE GENOMIC DNA]</scope>
    <source>
        <strain evidence="10">SC5314 / ATCC MYA-2876</strain>
    </source>
</reference>
<dbReference type="CGD" id="CAL0000178864">
    <property type="gene designation" value="orf19.6596"/>
</dbReference>
<keyword evidence="4 7" id="KW-0719">Serine esterase</keyword>
<proteinExistence type="inferred from homology"/>
<dbReference type="GO" id="GO:0052689">
    <property type="term" value="F:carboxylic ester hydrolase activity"/>
    <property type="evidence" value="ECO:0007669"/>
    <property type="project" value="UniProtKB-KW"/>
</dbReference>
<protein>
    <recommendedName>
        <fullName evidence="3 7">S-formylglutathione hydrolase</fullName>
        <ecNumber evidence="2 7">3.1.2.12</ecNumber>
    </recommendedName>
</protein>
<keyword evidence="10" id="KW-1185">Reference proteome</keyword>
<dbReference type="KEGG" id="cal:CAALFM_CR09670CA"/>
<evidence type="ECO:0000256" key="7">
    <source>
        <dbReference type="RuleBase" id="RU363068"/>
    </source>
</evidence>
<dbReference type="GO" id="GO:0018738">
    <property type="term" value="F:S-formylglutathione hydrolase activity"/>
    <property type="evidence" value="ECO:0000318"/>
    <property type="project" value="GO_Central"/>
</dbReference>
<dbReference type="RefSeq" id="XP_711297.1">
    <property type="nucleotide sequence ID" value="XM_706205.1"/>
</dbReference>
<gene>
    <name evidence="9" type="ordered locus">CAALFM_CR09670CA</name>
    <name evidence="8" type="ordered locus">orf19.6596</name>
</gene>
<comment type="catalytic activity">
    <reaction evidence="7">
        <text>S-formylglutathione + H2O = formate + glutathione + H(+)</text>
        <dbReference type="Rhea" id="RHEA:14961"/>
        <dbReference type="ChEBI" id="CHEBI:15377"/>
        <dbReference type="ChEBI" id="CHEBI:15378"/>
        <dbReference type="ChEBI" id="CHEBI:15740"/>
        <dbReference type="ChEBI" id="CHEBI:57688"/>
        <dbReference type="ChEBI" id="CHEBI:57925"/>
        <dbReference type="EC" id="3.1.2.12"/>
    </reaction>
</comment>
<comment type="function">
    <text evidence="7">Serine hydrolase involved in the detoxification of formaldehyde.</text>
</comment>
<accession>A0A1D8PU04</accession>
<dbReference type="Gene3D" id="3.40.50.1820">
    <property type="entry name" value="alpha/beta hydrolase"/>
    <property type="match status" value="1"/>
</dbReference>
<dbReference type="PANTHER" id="PTHR10061">
    <property type="entry name" value="S-FORMYLGLUTATHIONE HYDROLASE"/>
    <property type="match status" value="1"/>
</dbReference>
<dbReference type="Proteomes" id="UP000000559">
    <property type="component" value="Chromosome R"/>
</dbReference>
<evidence type="ECO:0000256" key="1">
    <source>
        <dbReference type="ARBA" id="ARBA00005622"/>
    </source>
</evidence>
<evidence type="ECO:0000256" key="6">
    <source>
        <dbReference type="PIRSR" id="PIRSR614186-1"/>
    </source>
</evidence>
<dbReference type="FunCoup" id="A0A1D8PU04">
    <property type="interactions" value="700"/>
</dbReference>
<organism evidence="9 10">
    <name type="scientific">Candida albicans (strain SC5314 / ATCC MYA-2876)</name>
    <name type="common">Yeast</name>
    <dbReference type="NCBI Taxonomy" id="237561"/>
    <lineage>
        <taxon>Eukaryota</taxon>
        <taxon>Fungi</taxon>
        <taxon>Dikarya</taxon>
        <taxon>Ascomycota</taxon>
        <taxon>Saccharomycotina</taxon>
        <taxon>Pichiomycetes</taxon>
        <taxon>Debaryomycetaceae</taxon>
        <taxon>Candida/Lodderomyces clade</taxon>
        <taxon>Candida</taxon>
    </lineage>
</organism>
<evidence type="ECO:0000313" key="9">
    <source>
        <dbReference type="EMBL" id="AOW31624.1"/>
    </source>
</evidence>
<evidence type="ECO:0000256" key="3">
    <source>
        <dbReference type="ARBA" id="ARBA00016774"/>
    </source>
</evidence>
<dbReference type="OMA" id="PSDCPWG"/>
<dbReference type="InterPro" id="IPR014186">
    <property type="entry name" value="S-formylglutathione_hydrol"/>
</dbReference>
<dbReference type="OrthoDB" id="420518at2759"/>
<feature type="active site" description="Charge relay system" evidence="6">
    <location>
        <position position="155"/>
    </location>
</feature>
<evidence type="ECO:0000256" key="4">
    <source>
        <dbReference type="ARBA" id="ARBA00022487"/>
    </source>
</evidence>
<dbReference type="GeneID" id="3647091"/>
<feature type="active site" description="Charge relay system" evidence="6">
    <location>
        <position position="236"/>
    </location>
</feature>
<dbReference type="FunFam" id="3.40.50.1820:FF:000002">
    <property type="entry name" value="S-formylglutathione hydrolase"/>
    <property type="match status" value="1"/>
</dbReference>
<dbReference type="EMBL" id="CP017630">
    <property type="protein sequence ID" value="AOW31624.1"/>
    <property type="molecule type" value="Genomic_DNA"/>
</dbReference>
<dbReference type="InParanoid" id="A0A1D8PU04"/>
<dbReference type="SMR" id="A0A1D8PU04"/>
<dbReference type="EC" id="3.1.2.12" evidence="2 7"/>
<dbReference type="GO" id="GO:0046294">
    <property type="term" value="P:formaldehyde catabolic process"/>
    <property type="evidence" value="ECO:0007669"/>
    <property type="project" value="EnsemblFungi"/>
</dbReference>
<evidence type="ECO:0000313" key="8">
    <source>
        <dbReference type="CGD" id="CAL0000178864"/>
    </source>
</evidence>
<evidence type="ECO:0000256" key="2">
    <source>
        <dbReference type="ARBA" id="ARBA00012479"/>
    </source>
</evidence>
<evidence type="ECO:0000313" key="10">
    <source>
        <dbReference type="Proteomes" id="UP000000559"/>
    </source>
</evidence>
<sequence>MSFKTNATIIQFGGILHKLSHDSALTKTPMDVNVFIPPINPTSTTKQKIPVLIYLSGLTCTPQNATEKSFFQYWASKYGFAIVFPDTSPRGAKIEGEDDSWDFGTGAGFYVDATQSPWNKNYQMYSYIHKELLDKLSEQFIELDFENNIGITGHSMGGMGALVGFLTQPKKYKSISAFAPISNPSIVQWGEKNFGNYLGNDDKQNWYKYDPTHLIKQYTTTNDYQPSILIHQGLNDNFYADQLKPENFVKAAKEANYKGEIDLRLVDGYDHSYFFISSFVEDHAKHHAKYLGLTTTTTTTKND</sequence>
<name>A0A1D8PU04_CANAL</name>
<dbReference type="SUPFAM" id="SSF53474">
    <property type="entry name" value="alpha/beta-Hydrolases"/>
    <property type="match status" value="1"/>
</dbReference>
<dbReference type="eggNOG" id="KOG3101">
    <property type="taxonomic scope" value="Eukaryota"/>
</dbReference>
<comment type="similarity">
    <text evidence="1 7">Belongs to the esterase D family.</text>
</comment>
<dbReference type="VEuPathDB" id="FungiDB:CR_09670C_A"/>
<reference evidence="9 10" key="1">
    <citation type="journal article" date="2004" name="Proc. Natl. Acad. Sci. U.S.A.">
        <title>The diploid genome sequence of Candida albicans.</title>
        <authorList>
            <person name="Jones T."/>
            <person name="Federspiel N.A."/>
            <person name="Chibana H."/>
            <person name="Dungan J."/>
            <person name="Kalman S."/>
            <person name="Magee B.B."/>
            <person name="Newport G."/>
            <person name="Thorstenson Y.R."/>
            <person name="Agabian N."/>
            <person name="Magee P.T."/>
            <person name="Davis R.W."/>
            <person name="Scherer S."/>
        </authorList>
    </citation>
    <scope>NUCLEOTIDE SEQUENCE [LARGE SCALE GENOMIC DNA]</scope>
    <source>
        <strain evidence="10">SC5314 / ATCC MYA-2876</strain>
    </source>
</reference>
<dbReference type="InterPro" id="IPR000801">
    <property type="entry name" value="Esterase-like"/>
</dbReference>
<dbReference type="ESTHER" id="canal-q59nl9">
    <property type="family name" value="A85-EsteraseD-FGH"/>
</dbReference>
<dbReference type="Pfam" id="PF00756">
    <property type="entry name" value="Esterase"/>
    <property type="match status" value="1"/>
</dbReference>
<dbReference type="NCBIfam" id="TIGR02821">
    <property type="entry name" value="fghA_ester_D"/>
    <property type="match status" value="1"/>
</dbReference>
<keyword evidence="5 7" id="KW-0378">Hydrolase</keyword>
<dbReference type="GO" id="GO:0005829">
    <property type="term" value="C:cytosol"/>
    <property type="evidence" value="ECO:0000318"/>
    <property type="project" value="GO_Central"/>
</dbReference>
<dbReference type="STRING" id="237561.A0A1D8PU04"/>